<keyword evidence="2" id="KW-1133">Transmembrane helix</keyword>
<gene>
    <name evidence="3" type="ORF">TRITD_7Bv1G029330</name>
</gene>
<reference evidence="3 4" key="1">
    <citation type="submission" date="2017-09" db="EMBL/GenBank/DDBJ databases">
        <authorList>
            <consortium name="International Durum Wheat Genome Sequencing Consortium (IDWGSC)"/>
            <person name="Milanesi L."/>
        </authorList>
    </citation>
    <scope>NUCLEOTIDE SEQUENCE [LARGE SCALE GENOMIC DNA]</scope>
    <source>
        <strain evidence="4">cv. Svevo</strain>
    </source>
</reference>
<dbReference type="Proteomes" id="UP000324705">
    <property type="component" value="Chromosome 7B"/>
</dbReference>
<accession>A0A9R0ZVY3</accession>
<feature type="transmembrane region" description="Helical" evidence="2">
    <location>
        <begin position="454"/>
        <end position="473"/>
    </location>
</feature>
<keyword evidence="2" id="KW-0812">Transmembrane</keyword>
<keyword evidence="4" id="KW-1185">Reference proteome</keyword>
<feature type="region of interest" description="Disordered" evidence="1">
    <location>
        <begin position="188"/>
        <end position="224"/>
    </location>
</feature>
<dbReference type="EMBL" id="LT934124">
    <property type="protein sequence ID" value="VAI84114.1"/>
    <property type="molecule type" value="Genomic_DNA"/>
</dbReference>
<evidence type="ECO:0000256" key="1">
    <source>
        <dbReference type="SAM" id="MobiDB-lite"/>
    </source>
</evidence>
<keyword evidence="2" id="KW-0472">Membrane</keyword>
<dbReference type="AlphaFoldDB" id="A0A9R0ZVY3"/>
<evidence type="ECO:0000256" key="2">
    <source>
        <dbReference type="SAM" id="Phobius"/>
    </source>
</evidence>
<evidence type="ECO:0000313" key="4">
    <source>
        <dbReference type="Proteomes" id="UP000324705"/>
    </source>
</evidence>
<sequence length="486" mass="53855">MEIWGKSGLTNVELRIFCSKHSRVRGISSVHHINGVTEQDTTQVGLDDENFAQIRSKRKSKDKFMNFTSMSSSFSSLNKAQTTELVTSTCAVRGMESQQVQCTNMVVDQPTGAGNLVSNSGDVSTFLRKLIDQGEVSVGDIQSELGLSSESLAAALVPETSTFSPGLKLKIIKLLQNSIPVPSVQVKSLKEGSVAPEGPLDRSESKNVTDSQHGSELEEGISSFDHCFPDGDKANKDTDSVENCVHTCHDGGDDHIPRQPFLTIDGHDYYIHPSIETMLQNLCDYIPNHNKQAKHYHVGELSYPPHDQNLGGSPTKLEQLTDIVAVDQASKAESLGILEHSPHDEIEGEIVYLQSRLLNDVAAMNQRYEDLMPKVVQSLSQEMDSSNKRKWDHIIVNQFLRDIREAKKRGNTERRHKEAQAILAATAPIAAPTSKDVNIRKETENDAVPVKQEVYTVVLVSLILCYGYSYFSFRCCRVLPKSMLDL</sequence>
<dbReference type="Gramene" id="TRITD7Bv1G029330.9">
    <property type="protein sequence ID" value="TRITD7Bv1G029330.9"/>
    <property type="gene ID" value="TRITD7Bv1G029330"/>
</dbReference>
<organism evidence="3 4">
    <name type="scientific">Triticum turgidum subsp. durum</name>
    <name type="common">Durum wheat</name>
    <name type="synonym">Triticum durum</name>
    <dbReference type="NCBI Taxonomy" id="4567"/>
    <lineage>
        <taxon>Eukaryota</taxon>
        <taxon>Viridiplantae</taxon>
        <taxon>Streptophyta</taxon>
        <taxon>Embryophyta</taxon>
        <taxon>Tracheophyta</taxon>
        <taxon>Spermatophyta</taxon>
        <taxon>Magnoliopsida</taxon>
        <taxon>Liliopsida</taxon>
        <taxon>Poales</taxon>
        <taxon>Poaceae</taxon>
        <taxon>BOP clade</taxon>
        <taxon>Pooideae</taxon>
        <taxon>Triticodae</taxon>
        <taxon>Triticeae</taxon>
        <taxon>Triticinae</taxon>
        <taxon>Triticum</taxon>
    </lineage>
</organism>
<protein>
    <submittedName>
        <fullName evidence="3">Uncharacterized protein</fullName>
    </submittedName>
</protein>
<proteinExistence type="predicted"/>
<evidence type="ECO:0000313" key="3">
    <source>
        <dbReference type="EMBL" id="VAI84114.1"/>
    </source>
</evidence>
<name>A0A9R0ZVY3_TRITD</name>